<name>A0ABM6F063_9BURK</name>
<dbReference type="Proteomes" id="UP000177515">
    <property type="component" value="Chromosome 1"/>
</dbReference>
<protein>
    <submittedName>
        <fullName evidence="2">Acetone carboxylase subunit gamma</fullName>
    </submittedName>
</protein>
<dbReference type="EMBL" id="CP017754">
    <property type="protein sequence ID" value="AOZ04657.1"/>
    <property type="molecule type" value="Genomic_DNA"/>
</dbReference>
<accession>A0ABM6F063</accession>
<feature type="region of interest" description="Disordered" evidence="1">
    <location>
        <begin position="137"/>
        <end position="163"/>
    </location>
</feature>
<evidence type="ECO:0000313" key="3">
    <source>
        <dbReference type="Proteomes" id="UP000177515"/>
    </source>
</evidence>
<dbReference type="InterPro" id="IPR016750">
    <property type="entry name" value="Aceto_COase_bsu/gsu"/>
</dbReference>
<dbReference type="RefSeq" id="WP_071010558.1">
    <property type="nucleotide sequence ID" value="NZ_CP017754.1"/>
</dbReference>
<sequence length="163" mass="18542">MNVLITETLRINLDSEQWECRRCGHVHGSARDNYKRGLLVYDRDPREIHKPLLDTRLYARTYSPDPDWCRILEYYCPDCGTLVEAEYLPPGHPPLHDIELDIDALKAQWKDRPEMQEPAQAPDLALERVKLQRALHAAAHHPRHLGAPADAGSAPSTPDTPTP</sequence>
<dbReference type="Pfam" id="PF08882">
    <property type="entry name" value="Acetone_carb_G"/>
    <property type="match status" value="1"/>
</dbReference>
<proteinExistence type="predicted"/>
<organism evidence="2 3">
    <name type="scientific">Cupriavidus malaysiensis</name>
    <dbReference type="NCBI Taxonomy" id="367825"/>
    <lineage>
        <taxon>Bacteria</taxon>
        <taxon>Pseudomonadati</taxon>
        <taxon>Pseudomonadota</taxon>
        <taxon>Betaproteobacteria</taxon>
        <taxon>Burkholderiales</taxon>
        <taxon>Burkholderiaceae</taxon>
        <taxon>Cupriavidus</taxon>
    </lineage>
</organism>
<evidence type="ECO:0000313" key="2">
    <source>
        <dbReference type="EMBL" id="AOZ04657.1"/>
    </source>
</evidence>
<gene>
    <name evidence="2" type="ORF">BKK80_01465</name>
</gene>
<evidence type="ECO:0000256" key="1">
    <source>
        <dbReference type="SAM" id="MobiDB-lite"/>
    </source>
</evidence>
<reference evidence="2 3" key="1">
    <citation type="submission" date="2016-10" db="EMBL/GenBank/DDBJ databases">
        <title>Complete genome sequences of three Cupriavidus strains isolated from various Malaysian environments.</title>
        <authorList>
            <person name="Abdullah A.A.-A."/>
            <person name="Shafie N.A.H."/>
            <person name="Lau N.S."/>
        </authorList>
    </citation>
    <scope>NUCLEOTIDE SEQUENCE [LARGE SCALE GENOMIC DNA]</scope>
    <source>
        <strain evidence="2 3">USMAA1020</strain>
    </source>
</reference>
<keyword evidence="3" id="KW-1185">Reference proteome</keyword>